<proteinExistence type="predicted"/>
<dbReference type="EMBL" id="CAIIXF020000008">
    <property type="protein sequence ID" value="CAH1790673.1"/>
    <property type="molecule type" value="Genomic_DNA"/>
</dbReference>
<dbReference type="OrthoDB" id="504708at2759"/>
<dbReference type="Proteomes" id="UP000749559">
    <property type="component" value="Unassembled WGS sequence"/>
</dbReference>
<gene>
    <name evidence="1" type="ORF">OFUS_LOCUS15849</name>
</gene>
<protein>
    <submittedName>
        <fullName evidence="1">Uncharacterized protein</fullName>
    </submittedName>
</protein>
<organism evidence="1 2">
    <name type="scientific">Owenia fusiformis</name>
    <name type="common">Polychaete worm</name>
    <dbReference type="NCBI Taxonomy" id="6347"/>
    <lineage>
        <taxon>Eukaryota</taxon>
        <taxon>Metazoa</taxon>
        <taxon>Spiralia</taxon>
        <taxon>Lophotrochozoa</taxon>
        <taxon>Annelida</taxon>
        <taxon>Polychaeta</taxon>
        <taxon>Sedentaria</taxon>
        <taxon>Canalipalpata</taxon>
        <taxon>Sabellida</taxon>
        <taxon>Oweniida</taxon>
        <taxon>Oweniidae</taxon>
        <taxon>Owenia</taxon>
    </lineage>
</organism>
<name>A0A8S4PBW2_OWEFU</name>
<comment type="caution">
    <text evidence="1">The sequence shown here is derived from an EMBL/GenBank/DDBJ whole genome shotgun (WGS) entry which is preliminary data.</text>
</comment>
<dbReference type="AlphaFoldDB" id="A0A8S4PBW2"/>
<evidence type="ECO:0000313" key="1">
    <source>
        <dbReference type="EMBL" id="CAH1790673.1"/>
    </source>
</evidence>
<reference evidence="1" key="1">
    <citation type="submission" date="2022-03" db="EMBL/GenBank/DDBJ databases">
        <authorList>
            <person name="Martin C."/>
        </authorList>
    </citation>
    <scope>NUCLEOTIDE SEQUENCE</scope>
</reference>
<feature type="non-terminal residue" evidence="1">
    <location>
        <position position="111"/>
    </location>
</feature>
<accession>A0A8S4PBW2</accession>
<evidence type="ECO:0000313" key="2">
    <source>
        <dbReference type="Proteomes" id="UP000749559"/>
    </source>
</evidence>
<sequence length="111" mass="12364">AVEAVTCELNCTGPREKNPKNLKPGEKVNVTYSCTFIRRGEFWPLSIKAILRLNKKTMIGQVQGVSPVTISGSTSMTARKGEFSAEIQCIMKRCRNHRKICSASCRCILKD</sequence>
<keyword evidence="2" id="KW-1185">Reference proteome</keyword>